<keyword evidence="2" id="KW-0472">Membrane</keyword>
<feature type="compositionally biased region" description="Basic and acidic residues" evidence="1">
    <location>
        <begin position="78"/>
        <end position="87"/>
    </location>
</feature>
<evidence type="ECO:0000313" key="3">
    <source>
        <dbReference type="EMBL" id="RAL24989.1"/>
    </source>
</evidence>
<gene>
    <name evidence="3" type="ORF">DL240_01905</name>
</gene>
<accession>A0A328CDG3</accession>
<organism evidence="3 4">
    <name type="scientific">Lujinxingia litoralis</name>
    <dbReference type="NCBI Taxonomy" id="2211119"/>
    <lineage>
        <taxon>Bacteria</taxon>
        <taxon>Deltaproteobacteria</taxon>
        <taxon>Bradymonadales</taxon>
        <taxon>Lujinxingiaceae</taxon>
        <taxon>Lujinxingia</taxon>
    </lineage>
</organism>
<comment type="caution">
    <text evidence="3">The sequence shown here is derived from an EMBL/GenBank/DDBJ whole genome shotgun (WGS) entry which is preliminary data.</text>
</comment>
<feature type="transmembrane region" description="Helical" evidence="2">
    <location>
        <begin position="40"/>
        <end position="63"/>
    </location>
</feature>
<evidence type="ECO:0000256" key="2">
    <source>
        <dbReference type="SAM" id="Phobius"/>
    </source>
</evidence>
<evidence type="ECO:0000256" key="1">
    <source>
        <dbReference type="SAM" id="MobiDB-lite"/>
    </source>
</evidence>
<dbReference type="EMBL" id="QHKO01000001">
    <property type="protein sequence ID" value="RAL24989.1"/>
    <property type="molecule type" value="Genomic_DNA"/>
</dbReference>
<dbReference type="OrthoDB" id="676025at2"/>
<keyword evidence="2" id="KW-0812">Transmembrane</keyword>
<reference evidence="3 4" key="1">
    <citation type="submission" date="2018-05" db="EMBL/GenBank/DDBJ databases">
        <title>Lujinxingia marina gen. nov. sp. nov., a new facultative anaerobic member of the class Deltaproteobacteria, and proposal of Lujinxingaceae fam. nov.</title>
        <authorList>
            <person name="Li C.-M."/>
        </authorList>
    </citation>
    <scope>NUCLEOTIDE SEQUENCE [LARGE SCALE GENOMIC DNA]</scope>
    <source>
        <strain evidence="3 4">B210</strain>
    </source>
</reference>
<dbReference type="Pfam" id="PF12732">
    <property type="entry name" value="YtxH"/>
    <property type="match status" value="1"/>
</dbReference>
<name>A0A328CDG3_9DELT</name>
<dbReference type="Proteomes" id="UP000249169">
    <property type="component" value="Unassembled WGS sequence"/>
</dbReference>
<sequence>MDWKKVINDVNRNVSSTYDASVENLLDRLGLEHRKSTMDVVLPMLGVFGAGIAVGASLGLLFAPKRGNELRSELRHSLEDLRERGNEKISQASRKSKEGMEATPATQAGDSSAARG</sequence>
<feature type="region of interest" description="Disordered" evidence="1">
    <location>
        <begin position="78"/>
        <end position="116"/>
    </location>
</feature>
<keyword evidence="4" id="KW-1185">Reference proteome</keyword>
<dbReference type="AlphaFoldDB" id="A0A328CDG3"/>
<evidence type="ECO:0000313" key="4">
    <source>
        <dbReference type="Proteomes" id="UP000249169"/>
    </source>
</evidence>
<keyword evidence="2" id="KW-1133">Transmembrane helix</keyword>
<proteinExistence type="predicted"/>
<dbReference type="InterPro" id="IPR024623">
    <property type="entry name" value="YtxH"/>
</dbReference>
<protein>
    <recommendedName>
        <fullName evidence="5">YtxH domain-containing protein</fullName>
    </recommendedName>
</protein>
<dbReference type="RefSeq" id="WP_111728161.1">
    <property type="nucleotide sequence ID" value="NZ_QHKO01000001.1"/>
</dbReference>
<evidence type="ECO:0008006" key="5">
    <source>
        <dbReference type="Google" id="ProtNLM"/>
    </source>
</evidence>